<dbReference type="EC" id="2.4.2.8" evidence="5 13"/>
<keyword evidence="11 13" id="KW-0547">Nucleotide-binding</keyword>
<comment type="subcellular location">
    <subcellularLocation>
        <location evidence="2 13">Cytoplasm</location>
    </subcellularLocation>
</comment>
<dbReference type="GO" id="GO:0046100">
    <property type="term" value="P:hypoxanthine metabolic process"/>
    <property type="evidence" value="ECO:0007669"/>
    <property type="project" value="TreeGrafter"/>
</dbReference>
<evidence type="ECO:0000256" key="5">
    <source>
        <dbReference type="ARBA" id="ARBA00011895"/>
    </source>
</evidence>
<evidence type="ECO:0000256" key="4">
    <source>
        <dbReference type="ARBA" id="ARBA00008391"/>
    </source>
</evidence>
<dbReference type="GO" id="GO:0006166">
    <property type="term" value="P:purine ribonucleoside salvage"/>
    <property type="evidence" value="ECO:0007669"/>
    <property type="project" value="UniProtKB-KW"/>
</dbReference>
<evidence type="ECO:0000313" key="16">
    <source>
        <dbReference type="Proteomes" id="UP000485058"/>
    </source>
</evidence>
<evidence type="ECO:0000256" key="2">
    <source>
        <dbReference type="ARBA" id="ARBA00004496"/>
    </source>
</evidence>
<keyword evidence="10 13" id="KW-0660">Purine salvage</keyword>
<proteinExistence type="inferred from homology"/>
<dbReference type="InterPro" id="IPR029057">
    <property type="entry name" value="PRTase-like"/>
</dbReference>
<keyword evidence="8 13" id="KW-0808">Transferase</keyword>
<keyword evidence="7 13" id="KW-0328">Glycosyltransferase</keyword>
<dbReference type="NCBIfam" id="TIGR01203">
    <property type="entry name" value="HGPRTase"/>
    <property type="match status" value="1"/>
</dbReference>
<dbReference type="GO" id="GO:0032264">
    <property type="term" value="P:IMP salvage"/>
    <property type="evidence" value="ECO:0007669"/>
    <property type="project" value="UniProtKB-UniPathway"/>
</dbReference>
<dbReference type="GO" id="GO:0000287">
    <property type="term" value="F:magnesium ion binding"/>
    <property type="evidence" value="ECO:0007669"/>
    <property type="project" value="TreeGrafter"/>
</dbReference>
<name>A0A699Z7L4_HAELA</name>
<organism evidence="15 16">
    <name type="scientific">Haematococcus lacustris</name>
    <name type="common">Green alga</name>
    <name type="synonym">Haematococcus pluvialis</name>
    <dbReference type="NCBI Taxonomy" id="44745"/>
    <lineage>
        <taxon>Eukaryota</taxon>
        <taxon>Viridiplantae</taxon>
        <taxon>Chlorophyta</taxon>
        <taxon>core chlorophytes</taxon>
        <taxon>Chlorophyceae</taxon>
        <taxon>CS clade</taxon>
        <taxon>Chlamydomonadales</taxon>
        <taxon>Haematococcaceae</taxon>
        <taxon>Haematococcus</taxon>
    </lineage>
</organism>
<evidence type="ECO:0000256" key="9">
    <source>
        <dbReference type="ARBA" id="ARBA00022723"/>
    </source>
</evidence>
<dbReference type="InterPro" id="IPR005904">
    <property type="entry name" value="Hxn_phspho_trans"/>
</dbReference>
<dbReference type="Pfam" id="PF00156">
    <property type="entry name" value="Pribosyltran"/>
    <property type="match status" value="1"/>
</dbReference>
<keyword evidence="6 13" id="KW-0963">Cytoplasm</keyword>
<evidence type="ECO:0000259" key="14">
    <source>
        <dbReference type="Pfam" id="PF00156"/>
    </source>
</evidence>
<dbReference type="AlphaFoldDB" id="A0A699Z7L4"/>
<dbReference type="GO" id="GO:0032263">
    <property type="term" value="P:GMP salvage"/>
    <property type="evidence" value="ECO:0007669"/>
    <property type="project" value="TreeGrafter"/>
</dbReference>
<dbReference type="PANTHER" id="PTHR43340:SF1">
    <property type="entry name" value="HYPOXANTHINE PHOSPHORIBOSYLTRANSFERASE"/>
    <property type="match status" value="1"/>
</dbReference>
<protein>
    <recommendedName>
        <fullName evidence="5 13">Hypoxanthine phosphoribosyltransferase</fullName>
        <ecNumber evidence="5 13">2.4.2.8</ecNumber>
    </recommendedName>
</protein>
<keyword evidence="12 13" id="KW-0460">Magnesium</keyword>
<dbReference type="FunFam" id="3.40.50.2020:FF:000006">
    <property type="entry name" value="Hypoxanthine phosphoribosyltransferase"/>
    <property type="match status" value="1"/>
</dbReference>
<evidence type="ECO:0000256" key="6">
    <source>
        <dbReference type="ARBA" id="ARBA00022490"/>
    </source>
</evidence>
<evidence type="ECO:0000256" key="11">
    <source>
        <dbReference type="ARBA" id="ARBA00022741"/>
    </source>
</evidence>
<dbReference type="GO" id="GO:0004422">
    <property type="term" value="F:hypoxanthine phosphoribosyltransferase activity"/>
    <property type="evidence" value="ECO:0007669"/>
    <property type="project" value="InterPro"/>
</dbReference>
<dbReference type="InterPro" id="IPR000836">
    <property type="entry name" value="PRTase_dom"/>
</dbReference>
<reference evidence="15 16" key="1">
    <citation type="submission" date="2020-02" db="EMBL/GenBank/DDBJ databases">
        <title>Draft genome sequence of Haematococcus lacustris strain NIES-144.</title>
        <authorList>
            <person name="Morimoto D."/>
            <person name="Nakagawa S."/>
            <person name="Yoshida T."/>
            <person name="Sawayama S."/>
        </authorList>
    </citation>
    <scope>NUCLEOTIDE SEQUENCE [LARGE SCALE GENOMIC DNA]</scope>
    <source>
        <strain evidence="15 16">NIES-144</strain>
    </source>
</reference>
<evidence type="ECO:0000256" key="1">
    <source>
        <dbReference type="ARBA" id="ARBA00001946"/>
    </source>
</evidence>
<dbReference type="SUPFAM" id="SSF53271">
    <property type="entry name" value="PRTase-like"/>
    <property type="match status" value="1"/>
</dbReference>
<sequence>MLPAGANALCHRLHSPRRLQMASCIATPAALSTQLPTRAATAVRHLSDDIAYVLFPEQQIHARVQQLGRQLAHDYADRAPLVLGVLTGAFQVCGDLVRSMDPCPRGTTVNFVRASSYGSGTESSGKVAIKMDMDSKLIKGRHVVLVEDIVDTGMTLTRLKAHLTENCEAASVAIVALLDKRERRKVELEADYVGFQCPNEFVVGYGLDFDEEYRTLPYIGVLKPECYAHKL</sequence>
<evidence type="ECO:0000256" key="13">
    <source>
        <dbReference type="RuleBase" id="RU364099"/>
    </source>
</evidence>
<dbReference type="GO" id="GO:0000166">
    <property type="term" value="F:nucleotide binding"/>
    <property type="evidence" value="ECO:0007669"/>
    <property type="project" value="UniProtKB-KW"/>
</dbReference>
<dbReference type="UniPathway" id="UPA00591">
    <property type="reaction ID" value="UER00648"/>
</dbReference>
<comment type="similarity">
    <text evidence="4 13">Belongs to the purine/pyrimidine phosphoribosyltransferase family.</text>
</comment>
<dbReference type="InterPro" id="IPR050408">
    <property type="entry name" value="HGPRT"/>
</dbReference>
<evidence type="ECO:0000256" key="8">
    <source>
        <dbReference type="ARBA" id="ARBA00022679"/>
    </source>
</evidence>
<accession>A0A699Z7L4</accession>
<dbReference type="GO" id="GO:0005829">
    <property type="term" value="C:cytosol"/>
    <property type="evidence" value="ECO:0007669"/>
    <property type="project" value="TreeGrafter"/>
</dbReference>
<keyword evidence="16" id="KW-1185">Reference proteome</keyword>
<dbReference type="GO" id="GO:0006178">
    <property type="term" value="P:guanine salvage"/>
    <property type="evidence" value="ECO:0007669"/>
    <property type="project" value="TreeGrafter"/>
</dbReference>
<dbReference type="EMBL" id="BLLF01001253">
    <property type="protein sequence ID" value="GFH18141.1"/>
    <property type="molecule type" value="Genomic_DNA"/>
</dbReference>
<comment type="catalytic activity">
    <reaction evidence="13">
        <text>IMP + diphosphate = hypoxanthine + 5-phospho-alpha-D-ribose 1-diphosphate</text>
        <dbReference type="Rhea" id="RHEA:17973"/>
        <dbReference type="ChEBI" id="CHEBI:17368"/>
        <dbReference type="ChEBI" id="CHEBI:33019"/>
        <dbReference type="ChEBI" id="CHEBI:58017"/>
        <dbReference type="ChEBI" id="CHEBI:58053"/>
        <dbReference type="EC" id="2.4.2.8"/>
    </reaction>
</comment>
<dbReference type="CDD" id="cd06223">
    <property type="entry name" value="PRTases_typeI"/>
    <property type="match status" value="1"/>
</dbReference>
<dbReference type="Gene3D" id="3.40.50.2020">
    <property type="match status" value="1"/>
</dbReference>
<gene>
    <name evidence="15" type="ORF">HaLaN_14892</name>
</gene>
<keyword evidence="9 13" id="KW-0479">Metal-binding</keyword>
<feature type="domain" description="Phosphoribosyltransferase" evidence="14">
    <location>
        <begin position="59"/>
        <end position="209"/>
    </location>
</feature>
<evidence type="ECO:0000256" key="12">
    <source>
        <dbReference type="ARBA" id="ARBA00022842"/>
    </source>
</evidence>
<evidence type="ECO:0000256" key="10">
    <source>
        <dbReference type="ARBA" id="ARBA00022726"/>
    </source>
</evidence>
<dbReference type="Proteomes" id="UP000485058">
    <property type="component" value="Unassembled WGS sequence"/>
</dbReference>
<comment type="cofactor">
    <cofactor evidence="1 13">
        <name>Mg(2+)</name>
        <dbReference type="ChEBI" id="CHEBI:18420"/>
    </cofactor>
</comment>
<evidence type="ECO:0000256" key="7">
    <source>
        <dbReference type="ARBA" id="ARBA00022676"/>
    </source>
</evidence>
<evidence type="ECO:0000256" key="3">
    <source>
        <dbReference type="ARBA" id="ARBA00004669"/>
    </source>
</evidence>
<comment type="caution">
    <text evidence="15">The sequence shown here is derived from an EMBL/GenBank/DDBJ whole genome shotgun (WGS) entry which is preliminary data.</text>
</comment>
<comment type="pathway">
    <text evidence="3 13">Purine metabolism; IMP biosynthesis via salvage pathway; IMP from hypoxanthine: step 1/1.</text>
</comment>
<evidence type="ECO:0000313" key="15">
    <source>
        <dbReference type="EMBL" id="GFH18141.1"/>
    </source>
</evidence>
<dbReference type="PANTHER" id="PTHR43340">
    <property type="entry name" value="HYPOXANTHINE-GUANINE PHOSPHORIBOSYLTRANSFERASE"/>
    <property type="match status" value="1"/>
</dbReference>